<dbReference type="EC" id="2.6.1.42" evidence="17"/>
<evidence type="ECO:0000256" key="9">
    <source>
        <dbReference type="ARBA" id="ARBA00022898"/>
    </source>
</evidence>
<keyword evidence="7 17" id="KW-0028">Amino-acid biosynthesis</keyword>
<dbReference type="NCBIfam" id="NF009897">
    <property type="entry name" value="PRK13357.1"/>
    <property type="match status" value="1"/>
</dbReference>
<keyword evidence="6 17" id="KW-0032">Aminotransferase</keyword>
<sequence length="359" mass="39778">MPVNPRIDDNRRLEEPAGPAFGQAFTEHLVSLEWTSARGWHDPGLRELHALDWHPATVGLHYGQAVFEGLKAYRLPDDGMGLFRPEAHGRRLQASARRLCLPVLPVDLFTAAVTRLVTADAHLLPDGPGLSLYLRPLLYAADESLALRPGRRCRFLVMAFVTEGFFGPDVRPIRVWVNERSARAVPGGTGAVKYAGNYATSYAAQEEANAQDCDQVVWLDALERRWIEELGAMNVFFVYGSGSDARLVTPPLDGNILPGITRDSVLTLADHLGYRTEQRRISVDEWRVGCGTGEITEVFATGTAAGVSPVGDVRSRTRDWTVGNGRPGPITTTLHRELRRIQRGQRRTPAWMHRVTEVS</sequence>
<evidence type="ECO:0000256" key="16">
    <source>
        <dbReference type="RuleBase" id="RU004516"/>
    </source>
</evidence>
<dbReference type="UniPathway" id="UPA00048">
    <property type="reaction ID" value="UER00073"/>
</dbReference>
<dbReference type="Gene3D" id="3.30.470.10">
    <property type="match status" value="1"/>
</dbReference>
<evidence type="ECO:0000256" key="14">
    <source>
        <dbReference type="PIRSR" id="PIRSR006468-1"/>
    </source>
</evidence>
<comment type="cofactor">
    <cofactor evidence="1 16">
        <name>pyridoxal 5'-phosphate</name>
        <dbReference type="ChEBI" id="CHEBI:597326"/>
    </cofactor>
</comment>
<evidence type="ECO:0000256" key="7">
    <source>
        <dbReference type="ARBA" id="ARBA00022605"/>
    </source>
</evidence>
<dbReference type="GO" id="GO:0052654">
    <property type="term" value="F:L-leucine-2-oxoglutarate transaminase activity"/>
    <property type="evidence" value="ECO:0007669"/>
    <property type="project" value="RHEA"/>
</dbReference>
<dbReference type="UniPathway" id="UPA00047">
    <property type="reaction ID" value="UER00058"/>
</dbReference>
<comment type="catalytic activity">
    <reaction evidence="13 17">
        <text>L-leucine + 2-oxoglutarate = 4-methyl-2-oxopentanoate + L-glutamate</text>
        <dbReference type="Rhea" id="RHEA:18321"/>
        <dbReference type="ChEBI" id="CHEBI:16810"/>
        <dbReference type="ChEBI" id="CHEBI:17865"/>
        <dbReference type="ChEBI" id="CHEBI:29985"/>
        <dbReference type="ChEBI" id="CHEBI:57427"/>
        <dbReference type="EC" id="2.6.1.42"/>
    </reaction>
</comment>
<dbReference type="InterPro" id="IPR005786">
    <property type="entry name" value="B_amino_transII"/>
</dbReference>
<evidence type="ECO:0000256" key="10">
    <source>
        <dbReference type="ARBA" id="ARBA00023304"/>
    </source>
</evidence>
<name>A0A4Q7ZR56_9ACTN</name>
<comment type="pathway">
    <text evidence="4">Amino-acid biosynthesis; L-leucine biosynthesis; L-leucine from 3-methyl-2-oxobutanoate: step 4/4.</text>
</comment>
<keyword evidence="19" id="KW-1185">Reference proteome</keyword>
<dbReference type="GO" id="GO:0052656">
    <property type="term" value="F:L-isoleucine-2-oxoglutarate transaminase activity"/>
    <property type="evidence" value="ECO:0007669"/>
    <property type="project" value="RHEA"/>
</dbReference>
<keyword evidence="8 17" id="KW-0808">Transferase</keyword>
<comment type="catalytic activity">
    <reaction evidence="12 17">
        <text>L-isoleucine + 2-oxoglutarate = (S)-3-methyl-2-oxopentanoate + L-glutamate</text>
        <dbReference type="Rhea" id="RHEA:24801"/>
        <dbReference type="ChEBI" id="CHEBI:16810"/>
        <dbReference type="ChEBI" id="CHEBI:29985"/>
        <dbReference type="ChEBI" id="CHEBI:35146"/>
        <dbReference type="ChEBI" id="CHEBI:58045"/>
        <dbReference type="EC" id="2.6.1.42"/>
    </reaction>
</comment>
<evidence type="ECO:0000256" key="5">
    <source>
        <dbReference type="ARBA" id="ARBA00009320"/>
    </source>
</evidence>
<proteinExistence type="inferred from homology"/>
<dbReference type="CDD" id="cd01557">
    <property type="entry name" value="BCAT_beta_family"/>
    <property type="match status" value="1"/>
</dbReference>
<evidence type="ECO:0000256" key="1">
    <source>
        <dbReference type="ARBA" id="ARBA00001933"/>
    </source>
</evidence>
<dbReference type="GO" id="GO:0052655">
    <property type="term" value="F:L-valine-2-oxoglutarate transaminase activity"/>
    <property type="evidence" value="ECO:0007669"/>
    <property type="project" value="RHEA"/>
</dbReference>
<dbReference type="UniPathway" id="UPA00049">
    <property type="reaction ID" value="UER00062"/>
</dbReference>
<dbReference type="Proteomes" id="UP000292564">
    <property type="component" value="Unassembled WGS sequence"/>
</dbReference>
<evidence type="ECO:0000256" key="8">
    <source>
        <dbReference type="ARBA" id="ARBA00022679"/>
    </source>
</evidence>
<keyword evidence="9 16" id="KW-0663">Pyridoxal phosphate</keyword>
<evidence type="ECO:0000256" key="3">
    <source>
        <dbReference type="ARBA" id="ARBA00004931"/>
    </source>
</evidence>
<feature type="modified residue" description="N6-(pyridoxal phosphate)lysine" evidence="14">
    <location>
        <position position="193"/>
    </location>
</feature>
<dbReference type="Pfam" id="PF01063">
    <property type="entry name" value="Aminotran_4"/>
    <property type="match status" value="1"/>
</dbReference>
<comment type="caution">
    <text evidence="18">The sequence shown here is derived from an EMBL/GenBank/DDBJ whole genome shotgun (WGS) entry which is preliminary data.</text>
</comment>
<evidence type="ECO:0000256" key="15">
    <source>
        <dbReference type="RuleBase" id="RU004106"/>
    </source>
</evidence>
<dbReference type="GO" id="GO:0009097">
    <property type="term" value="P:isoleucine biosynthetic process"/>
    <property type="evidence" value="ECO:0007669"/>
    <property type="project" value="UniProtKB-UniPathway"/>
</dbReference>
<organism evidence="18 19">
    <name type="scientific">Krasilnikovia cinnamomea</name>
    <dbReference type="NCBI Taxonomy" id="349313"/>
    <lineage>
        <taxon>Bacteria</taxon>
        <taxon>Bacillati</taxon>
        <taxon>Actinomycetota</taxon>
        <taxon>Actinomycetes</taxon>
        <taxon>Micromonosporales</taxon>
        <taxon>Micromonosporaceae</taxon>
        <taxon>Krasilnikovia</taxon>
    </lineage>
</organism>
<dbReference type="SUPFAM" id="SSF56752">
    <property type="entry name" value="D-aminoacid aminotransferase-like PLP-dependent enzymes"/>
    <property type="match status" value="1"/>
</dbReference>
<evidence type="ECO:0000256" key="11">
    <source>
        <dbReference type="ARBA" id="ARBA00048212"/>
    </source>
</evidence>
<dbReference type="Gene3D" id="3.20.10.10">
    <property type="entry name" value="D-amino Acid Aminotransferase, subunit A, domain 2"/>
    <property type="match status" value="1"/>
</dbReference>
<dbReference type="InterPro" id="IPR033939">
    <property type="entry name" value="BCAT_family"/>
</dbReference>
<evidence type="ECO:0000256" key="13">
    <source>
        <dbReference type="ARBA" id="ARBA00049229"/>
    </source>
</evidence>
<dbReference type="InterPro" id="IPR018300">
    <property type="entry name" value="Aminotrans_IV_CS"/>
</dbReference>
<evidence type="ECO:0000256" key="17">
    <source>
        <dbReference type="RuleBase" id="RU004517"/>
    </source>
</evidence>
<dbReference type="EMBL" id="SHKY01000001">
    <property type="protein sequence ID" value="RZU53271.1"/>
    <property type="molecule type" value="Genomic_DNA"/>
</dbReference>
<dbReference type="PIRSF" id="PIRSF006468">
    <property type="entry name" value="BCAT1"/>
    <property type="match status" value="1"/>
</dbReference>
<evidence type="ECO:0000256" key="2">
    <source>
        <dbReference type="ARBA" id="ARBA00004824"/>
    </source>
</evidence>
<comment type="pathway">
    <text evidence="2">Amino-acid biosynthesis; L-isoleucine biosynthesis; L-isoleucine from 2-oxobutanoate: step 4/4.</text>
</comment>
<reference evidence="18 19" key="1">
    <citation type="submission" date="2019-02" db="EMBL/GenBank/DDBJ databases">
        <title>Sequencing the genomes of 1000 actinobacteria strains.</title>
        <authorList>
            <person name="Klenk H.-P."/>
        </authorList>
    </citation>
    <scope>NUCLEOTIDE SEQUENCE [LARGE SCALE GENOMIC DNA]</scope>
    <source>
        <strain evidence="18 19">DSM 45162</strain>
    </source>
</reference>
<evidence type="ECO:0000256" key="12">
    <source>
        <dbReference type="ARBA" id="ARBA00048798"/>
    </source>
</evidence>
<evidence type="ECO:0000313" key="19">
    <source>
        <dbReference type="Proteomes" id="UP000292564"/>
    </source>
</evidence>
<accession>A0A4Q7ZR56</accession>
<evidence type="ECO:0000313" key="18">
    <source>
        <dbReference type="EMBL" id="RZU53271.1"/>
    </source>
</evidence>
<dbReference type="InterPro" id="IPR043132">
    <property type="entry name" value="BCAT-like_C"/>
</dbReference>
<dbReference type="AlphaFoldDB" id="A0A4Q7ZR56"/>
<dbReference type="GO" id="GO:0009098">
    <property type="term" value="P:L-leucine biosynthetic process"/>
    <property type="evidence" value="ECO:0007669"/>
    <property type="project" value="UniProtKB-UniPathway"/>
</dbReference>
<dbReference type="InterPro" id="IPR043131">
    <property type="entry name" value="BCAT-like_N"/>
</dbReference>
<dbReference type="PROSITE" id="PS00770">
    <property type="entry name" value="AA_TRANSFER_CLASS_4"/>
    <property type="match status" value="1"/>
</dbReference>
<evidence type="ECO:0000256" key="6">
    <source>
        <dbReference type="ARBA" id="ARBA00022576"/>
    </source>
</evidence>
<comment type="similarity">
    <text evidence="5 15">Belongs to the class-IV pyridoxal-phosphate-dependent aminotransferase family.</text>
</comment>
<protein>
    <recommendedName>
        <fullName evidence="17">Branched-chain-amino-acid aminotransferase</fullName>
        <ecNumber evidence="17">2.6.1.42</ecNumber>
    </recommendedName>
</protein>
<dbReference type="PANTHER" id="PTHR11825">
    <property type="entry name" value="SUBGROUP IIII AMINOTRANSFERASE"/>
    <property type="match status" value="1"/>
</dbReference>
<keyword evidence="10 17" id="KW-0100">Branched-chain amino acid biosynthesis</keyword>
<comment type="pathway">
    <text evidence="3">Amino-acid biosynthesis; L-valine biosynthesis; L-valine from pyruvate: step 4/4.</text>
</comment>
<gene>
    <name evidence="18" type="ORF">EV385_5179</name>
</gene>
<dbReference type="GO" id="GO:0009099">
    <property type="term" value="P:L-valine biosynthetic process"/>
    <property type="evidence" value="ECO:0007669"/>
    <property type="project" value="UniProtKB-UniPathway"/>
</dbReference>
<comment type="catalytic activity">
    <reaction evidence="11 17">
        <text>L-valine + 2-oxoglutarate = 3-methyl-2-oxobutanoate + L-glutamate</text>
        <dbReference type="Rhea" id="RHEA:24813"/>
        <dbReference type="ChEBI" id="CHEBI:11851"/>
        <dbReference type="ChEBI" id="CHEBI:16810"/>
        <dbReference type="ChEBI" id="CHEBI:29985"/>
        <dbReference type="ChEBI" id="CHEBI:57762"/>
        <dbReference type="EC" id="2.6.1.42"/>
    </reaction>
</comment>
<dbReference type="NCBIfam" id="TIGR01123">
    <property type="entry name" value="ilvE_II"/>
    <property type="match status" value="1"/>
</dbReference>
<evidence type="ECO:0000256" key="4">
    <source>
        <dbReference type="ARBA" id="ARBA00005072"/>
    </source>
</evidence>
<dbReference type="InterPro" id="IPR036038">
    <property type="entry name" value="Aminotransferase-like"/>
</dbReference>
<dbReference type="PANTHER" id="PTHR11825:SF44">
    <property type="entry name" value="BRANCHED-CHAIN-AMINO-ACID AMINOTRANSFERASE"/>
    <property type="match status" value="1"/>
</dbReference>
<dbReference type="InterPro" id="IPR001544">
    <property type="entry name" value="Aminotrans_IV"/>
</dbReference>